<dbReference type="Pfam" id="PF10972">
    <property type="entry name" value="CsiV"/>
    <property type="match status" value="1"/>
</dbReference>
<dbReference type="Proteomes" id="UP001500604">
    <property type="component" value="Unassembled WGS sequence"/>
</dbReference>
<organism evidence="3 4">
    <name type="scientific">Kistimonas scapharcae</name>
    <dbReference type="NCBI Taxonomy" id="1036133"/>
    <lineage>
        <taxon>Bacteria</taxon>
        <taxon>Pseudomonadati</taxon>
        <taxon>Pseudomonadota</taxon>
        <taxon>Gammaproteobacteria</taxon>
        <taxon>Oceanospirillales</taxon>
        <taxon>Endozoicomonadaceae</taxon>
        <taxon>Kistimonas</taxon>
    </lineage>
</organism>
<feature type="chain" id="PRO_5046887066" description="Peptidoglycan-binding protein CsiV" evidence="2">
    <location>
        <begin position="26"/>
        <end position="308"/>
    </location>
</feature>
<keyword evidence="2" id="KW-0732">Signal</keyword>
<evidence type="ECO:0008006" key="5">
    <source>
        <dbReference type="Google" id="ProtNLM"/>
    </source>
</evidence>
<evidence type="ECO:0000256" key="2">
    <source>
        <dbReference type="SAM" id="SignalP"/>
    </source>
</evidence>
<reference evidence="4" key="1">
    <citation type="journal article" date="2019" name="Int. J. Syst. Evol. Microbiol.">
        <title>The Global Catalogue of Microorganisms (GCM) 10K type strain sequencing project: providing services to taxonomists for standard genome sequencing and annotation.</title>
        <authorList>
            <consortium name="The Broad Institute Genomics Platform"/>
            <consortium name="The Broad Institute Genome Sequencing Center for Infectious Disease"/>
            <person name="Wu L."/>
            <person name="Ma J."/>
        </authorList>
    </citation>
    <scope>NUCLEOTIDE SEQUENCE [LARGE SCALE GENOMIC DNA]</scope>
    <source>
        <strain evidence="4">JCM 17805</strain>
    </source>
</reference>
<gene>
    <name evidence="3" type="ORF">GCM10023116_39440</name>
</gene>
<comment type="caution">
    <text evidence="3">The sequence shown here is derived from an EMBL/GenBank/DDBJ whole genome shotgun (WGS) entry which is preliminary data.</text>
</comment>
<keyword evidence="4" id="KW-1185">Reference proteome</keyword>
<dbReference type="InterPro" id="IPR021241">
    <property type="entry name" value="CsiV"/>
</dbReference>
<sequence length="308" mass="34104">MMILRTLLLTSLLLALVTGGTGASANTDKQTSSSDEEDWYQVDVLVISRLDKAMDSAERWPSVAEHRFPLNAVKLYTVEQLTVGKEFLPTQTQATYQRNSPSSMDDATYSGSAKRIPLDRKPNIATQPLILLPPNLGQLNSEAGSIRRSRDYRLLYQASWRIPLQPDSEPTHIYIEAGQKVGNDSELEGIITLSARRFVHAAPQLWLNRLNPILPMDKLLLTNQLLASPTNDKLLMASASTGSLAMPIDSHYTGNLLMAETRRLKLNTINYFDSPSLAVLISITPYEKPKKLKPSSTADTQILKSKGA</sequence>
<dbReference type="EMBL" id="BAABFL010000459">
    <property type="protein sequence ID" value="GAA4651660.1"/>
    <property type="molecule type" value="Genomic_DNA"/>
</dbReference>
<name>A0ABP8V6L0_9GAMM</name>
<feature type="region of interest" description="Disordered" evidence="1">
    <location>
        <begin position="289"/>
        <end position="308"/>
    </location>
</feature>
<feature type="signal peptide" evidence="2">
    <location>
        <begin position="1"/>
        <end position="25"/>
    </location>
</feature>
<dbReference type="RefSeq" id="WP_345198078.1">
    <property type="nucleotide sequence ID" value="NZ_BAABFL010000459.1"/>
</dbReference>
<feature type="compositionally biased region" description="Polar residues" evidence="1">
    <location>
        <begin position="294"/>
        <end position="308"/>
    </location>
</feature>
<accession>A0ABP8V6L0</accession>
<evidence type="ECO:0000313" key="4">
    <source>
        <dbReference type="Proteomes" id="UP001500604"/>
    </source>
</evidence>
<evidence type="ECO:0000313" key="3">
    <source>
        <dbReference type="EMBL" id="GAA4651660.1"/>
    </source>
</evidence>
<proteinExistence type="predicted"/>
<protein>
    <recommendedName>
        <fullName evidence="5">Peptidoglycan-binding protein CsiV</fullName>
    </recommendedName>
</protein>
<evidence type="ECO:0000256" key="1">
    <source>
        <dbReference type="SAM" id="MobiDB-lite"/>
    </source>
</evidence>